<protein>
    <submittedName>
        <fullName evidence="1">Uncharacterized protein</fullName>
    </submittedName>
</protein>
<evidence type="ECO:0000313" key="2">
    <source>
        <dbReference type="Proteomes" id="UP000221011"/>
    </source>
</evidence>
<sequence>MEEIAAQQVLSYRAKHDAALEAVSVLRKATPWADIVHPRRFDDEHVRKHWRARFAELADVIDRLLR</sequence>
<evidence type="ECO:0000313" key="1">
    <source>
        <dbReference type="EMBL" id="ATL31498.1"/>
    </source>
</evidence>
<dbReference type="RefSeq" id="WP_098245616.1">
    <property type="nucleotide sequence ID" value="NZ_CP022685.1"/>
</dbReference>
<dbReference type="Proteomes" id="UP000221011">
    <property type="component" value="Chromosome"/>
</dbReference>
<dbReference type="EMBL" id="CP022685">
    <property type="protein sequence ID" value="ATL31498.1"/>
    <property type="molecule type" value="Genomic_DNA"/>
</dbReference>
<keyword evidence="2" id="KW-1185">Reference proteome</keyword>
<reference evidence="1 2" key="1">
    <citation type="submission" date="2017-08" db="EMBL/GenBank/DDBJ databases">
        <title>Complete Genome Sequence of Streptomyces formicae KY5, the formicamycin producer.</title>
        <authorList>
            <person name="Holmes N.A."/>
            <person name="Devine R."/>
            <person name="Qin Z."/>
            <person name="Seipke R.F."/>
            <person name="Wilkinson B."/>
            <person name="Hutchings M.I."/>
        </authorList>
    </citation>
    <scope>NUCLEOTIDE SEQUENCE [LARGE SCALE GENOMIC DNA]</scope>
    <source>
        <strain evidence="1 2">KY5</strain>
    </source>
</reference>
<name>A0A291QIV7_9ACTN</name>
<dbReference type="KEGG" id="sfk:KY5_6480c"/>
<gene>
    <name evidence="1" type="ORF">KY5_6480c</name>
</gene>
<proteinExistence type="predicted"/>
<organism evidence="1 2">
    <name type="scientific">Streptomyces formicae</name>
    <dbReference type="NCBI Taxonomy" id="1616117"/>
    <lineage>
        <taxon>Bacteria</taxon>
        <taxon>Bacillati</taxon>
        <taxon>Actinomycetota</taxon>
        <taxon>Actinomycetes</taxon>
        <taxon>Kitasatosporales</taxon>
        <taxon>Streptomycetaceae</taxon>
        <taxon>Streptomyces</taxon>
    </lineage>
</organism>
<accession>A0A291QIV7</accession>
<dbReference type="AlphaFoldDB" id="A0A291QIV7"/>